<dbReference type="EMBL" id="BSYO01000014">
    <property type="protein sequence ID" value="GMH14627.1"/>
    <property type="molecule type" value="Genomic_DNA"/>
</dbReference>
<keyword evidence="2" id="KW-0812">Transmembrane</keyword>
<keyword evidence="4" id="KW-1185">Reference proteome</keyword>
<sequence length="307" mass="34466">MAWNPSTIRIAAQHKPSSHHSTNQQEETPNSGEWIPSVELPIAGSKRDVNSVVGYIQRFEHVLPSYSELYRLMDNEACLHVDGHIKTSYADTLKRGVEIDEPIKLEIRVVQGEDTLKFSSSSDEVSEVSQDRKLKYLSPLARRVAARIYSLHHAVDKSERKDEALHGLASSLFDYLNPRSLDSSLKICCCFSPVWSLGRFGLLMWPLLLLSALLMWHVAAALHLKVGWSSLAVLDYPAIVALTRLAAVLAGLDFRQDWPLKTPLLLTWPLLPIWNAILFAQSGMFAEYARVWALAGLLSFGYCPVWS</sequence>
<feature type="transmembrane region" description="Helical" evidence="2">
    <location>
        <begin position="236"/>
        <end position="252"/>
    </location>
</feature>
<proteinExistence type="predicted"/>
<dbReference type="AlphaFoldDB" id="A0AAD3SQH8"/>
<feature type="region of interest" description="Disordered" evidence="1">
    <location>
        <begin position="1"/>
        <end position="34"/>
    </location>
</feature>
<dbReference type="Proteomes" id="UP001279734">
    <property type="component" value="Unassembled WGS sequence"/>
</dbReference>
<feature type="transmembrane region" description="Helical" evidence="2">
    <location>
        <begin position="264"/>
        <end position="282"/>
    </location>
</feature>
<evidence type="ECO:0000256" key="1">
    <source>
        <dbReference type="SAM" id="MobiDB-lite"/>
    </source>
</evidence>
<feature type="compositionally biased region" description="Polar residues" evidence="1">
    <location>
        <begin position="19"/>
        <end position="31"/>
    </location>
</feature>
<keyword evidence="2" id="KW-0472">Membrane</keyword>
<protein>
    <submittedName>
        <fullName evidence="3">Uncharacterized protein</fullName>
    </submittedName>
</protein>
<keyword evidence="2" id="KW-1133">Transmembrane helix</keyword>
<evidence type="ECO:0000313" key="4">
    <source>
        <dbReference type="Proteomes" id="UP001279734"/>
    </source>
</evidence>
<evidence type="ECO:0000256" key="2">
    <source>
        <dbReference type="SAM" id="Phobius"/>
    </source>
</evidence>
<evidence type="ECO:0000313" key="3">
    <source>
        <dbReference type="EMBL" id="GMH14627.1"/>
    </source>
</evidence>
<gene>
    <name evidence="3" type="ORF">Nepgr_016468</name>
</gene>
<comment type="caution">
    <text evidence="3">The sequence shown here is derived from an EMBL/GenBank/DDBJ whole genome shotgun (WGS) entry which is preliminary data.</text>
</comment>
<organism evidence="3 4">
    <name type="scientific">Nepenthes gracilis</name>
    <name type="common">Slender pitcher plant</name>
    <dbReference type="NCBI Taxonomy" id="150966"/>
    <lineage>
        <taxon>Eukaryota</taxon>
        <taxon>Viridiplantae</taxon>
        <taxon>Streptophyta</taxon>
        <taxon>Embryophyta</taxon>
        <taxon>Tracheophyta</taxon>
        <taxon>Spermatophyta</taxon>
        <taxon>Magnoliopsida</taxon>
        <taxon>eudicotyledons</taxon>
        <taxon>Gunneridae</taxon>
        <taxon>Pentapetalae</taxon>
        <taxon>Caryophyllales</taxon>
        <taxon>Nepenthaceae</taxon>
        <taxon>Nepenthes</taxon>
    </lineage>
</organism>
<accession>A0AAD3SQH8</accession>
<reference evidence="3" key="1">
    <citation type="submission" date="2023-05" db="EMBL/GenBank/DDBJ databases">
        <title>Nepenthes gracilis genome sequencing.</title>
        <authorList>
            <person name="Fukushima K."/>
        </authorList>
    </citation>
    <scope>NUCLEOTIDE SEQUENCE</scope>
    <source>
        <strain evidence="3">SING2019-196</strain>
    </source>
</reference>
<name>A0AAD3SQH8_NEPGR</name>
<feature type="transmembrane region" description="Helical" evidence="2">
    <location>
        <begin position="202"/>
        <end position="224"/>
    </location>
</feature>